<feature type="region of interest" description="Disordered" evidence="1">
    <location>
        <begin position="256"/>
        <end position="297"/>
    </location>
</feature>
<evidence type="ECO:0000256" key="1">
    <source>
        <dbReference type="SAM" id="MobiDB-lite"/>
    </source>
</evidence>
<dbReference type="Pfam" id="PF10173">
    <property type="entry name" value="Mit_KHE1"/>
    <property type="match status" value="1"/>
</dbReference>
<dbReference type="EMBL" id="JAPDRK010000010">
    <property type="protein sequence ID" value="KAJ9608249.1"/>
    <property type="molecule type" value="Genomic_DNA"/>
</dbReference>
<dbReference type="GO" id="GO:1902600">
    <property type="term" value="P:proton transmembrane transport"/>
    <property type="evidence" value="ECO:0007669"/>
    <property type="project" value="TreeGrafter"/>
</dbReference>
<keyword evidence="3" id="KW-1185">Reference proteome</keyword>
<dbReference type="PANTHER" id="PTHR28062:SF1">
    <property type="entry name" value="TRANSMEMBRANE PROTEIN"/>
    <property type="match status" value="1"/>
</dbReference>
<reference evidence="2" key="1">
    <citation type="submission" date="2022-10" db="EMBL/GenBank/DDBJ databases">
        <title>Culturing micro-colonial fungi from biological soil crusts in the Mojave desert and describing Neophaeococcomyces mojavensis, and introducing the new genera and species Taxawa tesnikishii.</title>
        <authorList>
            <person name="Kurbessoian T."/>
            <person name="Stajich J.E."/>
        </authorList>
    </citation>
    <scope>NUCLEOTIDE SEQUENCE</scope>
    <source>
        <strain evidence="2">TK_41</strain>
    </source>
</reference>
<organism evidence="2 3">
    <name type="scientific">Cladophialophora chaetospira</name>
    <dbReference type="NCBI Taxonomy" id="386627"/>
    <lineage>
        <taxon>Eukaryota</taxon>
        <taxon>Fungi</taxon>
        <taxon>Dikarya</taxon>
        <taxon>Ascomycota</taxon>
        <taxon>Pezizomycotina</taxon>
        <taxon>Eurotiomycetes</taxon>
        <taxon>Chaetothyriomycetidae</taxon>
        <taxon>Chaetothyriales</taxon>
        <taxon>Herpotrichiellaceae</taxon>
        <taxon>Cladophialophora</taxon>
    </lineage>
</organism>
<sequence length="297" mass="34417">MRKIFLLPLTTRQALVFCQKTLEKPTTTPSIADRINKKAVETWAKWETAKTGWRKQLVYYGNRGLQRIPYQEWGLKSFPPSNPKLQAEQMTEGRKFDVVFPSNVMHKEDVPKVLARLARERKQLHWNRFIGSMVAMPLCIPFALIPVIPNIPFFYAAYRCWSHWRALKGSDHLDFILDNRLYRPISPPEVEDMYEQVAPDAPDFTFVTKSQLLERSAQPEEIILPAECHNMVAEVTKVPELSGEVERAVWQIQRQFKREQSQQAKSQQEQLQPEKQQQPPPPEHAAGDTKSGEKKSP</sequence>
<evidence type="ECO:0000313" key="3">
    <source>
        <dbReference type="Proteomes" id="UP001172673"/>
    </source>
</evidence>
<evidence type="ECO:0000313" key="2">
    <source>
        <dbReference type="EMBL" id="KAJ9608249.1"/>
    </source>
</evidence>
<evidence type="ECO:0008006" key="4">
    <source>
        <dbReference type="Google" id="ProtNLM"/>
    </source>
</evidence>
<dbReference type="PANTHER" id="PTHR28062">
    <property type="entry name" value="K+-H+ EXCHANGE-LIKE PROTEIN"/>
    <property type="match status" value="1"/>
</dbReference>
<dbReference type="InterPro" id="IPR018786">
    <property type="entry name" value="Mit_KHE1"/>
</dbReference>
<dbReference type="Proteomes" id="UP001172673">
    <property type="component" value="Unassembled WGS sequence"/>
</dbReference>
<dbReference type="GO" id="GO:0006813">
    <property type="term" value="P:potassium ion transport"/>
    <property type="evidence" value="ECO:0007669"/>
    <property type="project" value="TreeGrafter"/>
</dbReference>
<feature type="compositionally biased region" description="Basic and acidic residues" evidence="1">
    <location>
        <begin position="285"/>
        <end position="297"/>
    </location>
</feature>
<proteinExistence type="predicted"/>
<accession>A0AA39CHA4</accession>
<dbReference type="GO" id="GO:0005743">
    <property type="term" value="C:mitochondrial inner membrane"/>
    <property type="evidence" value="ECO:0007669"/>
    <property type="project" value="TreeGrafter"/>
</dbReference>
<dbReference type="AlphaFoldDB" id="A0AA39CHA4"/>
<feature type="compositionally biased region" description="Low complexity" evidence="1">
    <location>
        <begin position="261"/>
        <end position="277"/>
    </location>
</feature>
<comment type="caution">
    <text evidence="2">The sequence shown here is derived from an EMBL/GenBank/DDBJ whole genome shotgun (WGS) entry which is preliminary data.</text>
</comment>
<gene>
    <name evidence="2" type="ORF">H2200_007237</name>
</gene>
<name>A0AA39CHA4_9EURO</name>
<protein>
    <recommendedName>
        <fullName evidence="4">Mitochondrial K+-H+ exchange-related-domain-containing protein</fullName>
    </recommendedName>
</protein>